<accession>A0ABD3G1W8</accession>
<keyword evidence="8" id="KW-1185">Reference proteome</keyword>
<dbReference type="PROSITE" id="PS51257">
    <property type="entry name" value="PROKAR_LIPOPROTEIN"/>
    <property type="match status" value="1"/>
</dbReference>
<feature type="compositionally biased region" description="Acidic residues" evidence="6">
    <location>
        <begin position="60"/>
        <end position="77"/>
    </location>
</feature>
<comment type="domain">
    <text evidence="5">The RxLR-dEER motif acts to carry the protein into the host cell cytoplasm through binding to cell surface phosphatidylinositol-3-phosphate.</text>
</comment>
<dbReference type="InterPro" id="IPR031825">
    <property type="entry name" value="RXLR"/>
</dbReference>
<feature type="signal peptide" evidence="5">
    <location>
        <begin position="1"/>
        <end position="22"/>
    </location>
</feature>
<comment type="subcellular location">
    <subcellularLocation>
        <location evidence="1 5">Secreted</location>
    </subcellularLocation>
</comment>
<organism evidence="7 8">
    <name type="scientific">Phytophthora oleae</name>
    <dbReference type="NCBI Taxonomy" id="2107226"/>
    <lineage>
        <taxon>Eukaryota</taxon>
        <taxon>Sar</taxon>
        <taxon>Stramenopiles</taxon>
        <taxon>Oomycota</taxon>
        <taxon>Peronosporomycetes</taxon>
        <taxon>Peronosporales</taxon>
        <taxon>Peronosporaceae</taxon>
        <taxon>Phytophthora</taxon>
    </lineage>
</organism>
<evidence type="ECO:0000256" key="3">
    <source>
        <dbReference type="ARBA" id="ARBA00022525"/>
    </source>
</evidence>
<comment type="similarity">
    <text evidence="2 5">Belongs to the RxLR effector family.</text>
</comment>
<keyword evidence="4 5" id="KW-0732">Signal</keyword>
<dbReference type="Proteomes" id="UP001632037">
    <property type="component" value="Unassembled WGS sequence"/>
</dbReference>
<proteinExistence type="inferred from homology"/>
<protein>
    <recommendedName>
        <fullName evidence="5">RxLR effector protein</fullName>
    </recommendedName>
</protein>
<reference evidence="7 8" key="1">
    <citation type="submission" date="2024-09" db="EMBL/GenBank/DDBJ databases">
        <title>Genome sequencing and assembly of Phytophthora oleae, isolate VK10A, causative agent of rot of olive drupes.</title>
        <authorList>
            <person name="Conti Taguali S."/>
            <person name="Riolo M."/>
            <person name="La Spada F."/>
            <person name="Cacciola S.O."/>
            <person name="Dionisio G."/>
        </authorList>
    </citation>
    <scope>NUCLEOTIDE SEQUENCE [LARGE SCALE GENOMIC DNA]</scope>
    <source>
        <strain evidence="7 8">VK10A</strain>
    </source>
</reference>
<keyword evidence="3 5" id="KW-0964">Secreted</keyword>
<evidence type="ECO:0000313" key="8">
    <source>
        <dbReference type="Proteomes" id="UP001632037"/>
    </source>
</evidence>
<evidence type="ECO:0000256" key="2">
    <source>
        <dbReference type="ARBA" id="ARBA00010400"/>
    </source>
</evidence>
<name>A0ABD3G1W8_9STRA</name>
<gene>
    <name evidence="7" type="ORF">V7S43_001907</name>
</gene>
<dbReference type="AlphaFoldDB" id="A0ABD3G1W8"/>
<evidence type="ECO:0000256" key="6">
    <source>
        <dbReference type="SAM" id="MobiDB-lite"/>
    </source>
</evidence>
<comment type="function">
    <text evidence="5">Effector that suppresses plant defense responses during pathogen infection.</text>
</comment>
<comment type="caution">
    <text evidence="7">The sequence shown here is derived from an EMBL/GenBank/DDBJ whole genome shotgun (WGS) entry which is preliminary data.</text>
</comment>
<feature type="chain" id="PRO_5044534989" description="RxLR effector protein" evidence="5">
    <location>
        <begin position="23"/>
        <end position="172"/>
    </location>
</feature>
<dbReference type="Pfam" id="PF16810">
    <property type="entry name" value="RXLR"/>
    <property type="match status" value="1"/>
</dbReference>
<evidence type="ECO:0000256" key="5">
    <source>
        <dbReference type="RuleBase" id="RU367124"/>
    </source>
</evidence>
<dbReference type="EMBL" id="JBIMZQ010000003">
    <property type="protein sequence ID" value="KAL3672612.1"/>
    <property type="molecule type" value="Genomic_DNA"/>
</dbReference>
<evidence type="ECO:0000313" key="7">
    <source>
        <dbReference type="EMBL" id="KAL3672612.1"/>
    </source>
</evidence>
<dbReference type="GO" id="GO:0005576">
    <property type="term" value="C:extracellular region"/>
    <property type="evidence" value="ECO:0007669"/>
    <property type="project" value="UniProtKB-SubCell"/>
</dbReference>
<evidence type="ECO:0000256" key="1">
    <source>
        <dbReference type="ARBA" id="ARBA00004613"/>
    </source>
</evidence>
<evidence type="ECO:0000256" key="4">
    <source>
        <dbReference type="ARBA" id="ARBA00022729"/>
    </source>
</evidence>
<sequence length="172" mass="18772">MRLSVIFLVAVAFVACLDSTAAASDANIVAAVTPTNVHESIASNRFLRARNEDDYPVKDESDEEDGDDEKENDEEEERMFSYFSESATALKAFKKLVAQSGDDLVTAISNLQRSEMEALFNQGQSQMAKMVPGFHPGMSLDDFGTAVKSAGVSDDMEDALVVGYGKYLAYQM</sequence>
<feature type="region of interest" description="Disordered" evidence="6">
    <location>
        <begin position="52"/>
        <end position="78"/>
    </location>
</feature>